<dbReference type="RefSeq" id="WP_264502559.1">
    <property type="nucleotide sequence ID" value="NZ_JAPDDS010000011.1"/>
</dbReference>
<protein>
    <recommendedName>
        <fullName evidence="4">DUF3833 family protein</fullName>
    </recommendedName>
</protein>
<feature type="signal peptide" evidence="1">
    <location>
        <begin position="1"/>
        <end position="18"/>
    </location>
</feature>
<feature type="chain" id="PRO_5047136648" description="DUF3833 family protein" evidence="1">
    <location>
        <begin position="19"/>
        <end position="188"/>
    </location>
</feature>
<keyword evidence="3" id="KW-1185">Reference proteome</keyword>
<gene>
    <name evidence="2" type="ORF">OKA04_17830</name>
</gene>
<evidence type="ECO:0000313" key="3">
    <source>
        <dbReference type="Proteomes" id="UP001207930"/>
    </source>
</evidence>
<proteinExistence type="predicted"/>
<evidence type="ECO:0008006" key="4">
    <source>
        <dbReference type="Google" id="ProtNLM"/>
    </source>
</evidence>
<evidence type="ECO:0000313" key="2">
    <source>
        <dbReference type="EMBL" id="MCW1886603.1"/>
    </source>
</evidence>
<organism evidence="2 3">
    <name type="scientific">Luteolibacter flavescens</name>
    <dbReference type="NCBI Taxonomy" id="1859460"/>
    <lineage>
        <taxon>Bacteria</taxon>
        <taxon>Pseudomonadati</taxon>
        <taxon>Verrucomicrobiota</taxon>
        <taxon>Verrucomicrobiia</taxon>
        <taxon>Verrucomicrobiales</taxon>
        <taxon>Verrucomicrobiaceae</taxon>
        <taxon>Luteolibacter</taxon>
    </lineage>
</organism>
<name>A0ABT3FSN7_9BACT</name>
<dbReference type="Proteomes" id="UP001207930">
    <property type="component" value="Unassembled WGS sequence"/>
</dbReference>
<evidence type="ECO:0000256" key="1">
    <source>
        <dbReference type="SAM" id="SignalP"/>
    </source>
</evidence>
<dbReference type="EMBL" id="JAPDDS010000011">
    <property type="protein sequence ID" value="MCW1886603.1"/>
    <property type="molecule type" value="Genomic_DNA"/>
</dbReference>
<sequence length="188" mass="20538">MKALVVVLACVCLSSCMKLVSLVPDVPRAPLDKLELVMEEGDRITATTSSGTVEILAGKGLMRTYTWDGESRTATLWARRERWNGSLGAYFAGPGEHWKDHHGIRRGVLEEGQQHFNGRAEAIAWIDGQSGDYATVHSSQGLVVSFHKVPERKQLNVVVSQIYIGGRKPSGLPGASDGKLHFDKRSSP</sequence>
<reference evidence="2 3" key="1">
    <citation type="submission" date="2022-10" db="EMBL/GenBank/DDBJ databases">
        <title>Luteolibacter flavescens strain MCCC 1K03193, whole genome shotgun sequencing project.</title>
        <authorList>
            <person name="Zhao G."/>
            <person name="Shen L."/>
        </authorList>
    </citation>
    <scope>NUCLEOTIDE SEQUENCE [LARGE SCALE GENOMIC DNA]</scope>
    <source>
        <strain evidence="2 3">MCCC 1K03193</strain>
    </source>
</reference>
<keyword evidence="1" id="KW-0732">Signal</keyword>
<accession>A0ABT3FSN7</accession>
<comment type="caution">
    <text evidence="2">The sequence shown here is derived from an EMBL/GenBank/DDBJ whole genome shotgun (WGS) entry which is preliminary data.</text>
</comment>